<sequence>MNPQSSHTKLSANKVSLIILACSIVLTLVIGLVIASGKDDDSSPVSIPPERLEAADSPAATKPSSRQSPPAFASVYLLYEKIRQAKLDPEFKDLSLARDWATYTGTSLSLDSSHKSGGQILGKLQAVGDIGELQFFELANYTFKTPKGEKIPGMYADQKLGLNVGQGWRIPLTTPKNLHGDLIVTTHYSAYRTNLTLKVRHADGTLITASPLPYTQKAMHHPAEPPARYPLLPGTRRRLLLHRQQKHPRQRSPRPGYQCGCGGVIRSPHNFSALL</sequence>
<protein>
    <submittedName>
        <fullName evidence="2">Uncharacterized protein</fullName>
    </submittedName>
</protein>
<gene>
    <name evidence="2" type="ORF">Rhal01_03520</name>
</gene>
<keyword evidence="3" id="KW-1185">Reference proteome</keyword>
<reference evidence="2 3" key="1">
    <citation type="submission" date="2024-02" db="EMBL/GenBank/DDBJ databases">
        <title>Rubritalea halochordaticola NBRC 107102.</title>
        <authorList>
            <person name="Ichikawa N."/>
            <person name="Katano-Makiyama Y."/>
            <person name="Hidaka K."/>
        </authorList>
    </citation>
    <scope>NUCLEOTIDE SEQUENCE [LARGE SCALE GENOMIC DNA]</scope>
    <source>
        <strain evidence="2 3">NBRC 107102</strain>
    </source>
</reference>
<proteinExistence type="predicted"/>
<evidence type="ECO:0000313" key="2">
    <source>
        <dbReference type="EMBL" id="GAA5497327.1"/>
    </source>
</evidence>
<comment type="caution">
    <text evidence="2">The sequence shown here is derived from an EMBL/GenBank/DDBJ whole genome shotgun (WGS) entry which is preliminary data.</text>
</comment>
<evidence type="ECO:0000313" key="3">
    <source>
        <dbReference type="Proteomes" id="UP001424741"/>
    </source>
</evidence>
<dbReference type="RefSeq" id="WP_346189852.1">
    <property type="nucleotide sequence ID" value="NZ_BAABRL010000013.1"/>
</dbReference>
<accession>A0ABP9V7I7</accession>
<feature type="region of interest" description="Disordered" evidence="1">
    <location>
        <begin position="38"/>
        <end position="68"/>
    </location>
</feature>
<dbReference type="EMBL" id="BAABRL010000013">
    <property type="protein sequence ID" value="GAA5497327.1"/>
    <property type="molecule type" value="Genomic_DNA"/>
</dbReference>
<organism evidence="2 3">
    <name type="scientific">Rubritalea halochordaticola</name>
    <dbReference type="NCBI Taxonomy" id="714537"/>
    <lineage>
        <taxon>Bacteria</taxon>
        <taxon>Pseudomonadati</taxon>
        <taxon>Verrucomicrobiota</taxon>
        <taxon>Verrucomicrobiia</taxon>
        <taxon>Verrucomicrobiales</taxon>
        <taxon>Rubritaleaceae</taxon>
        <taxon>Rubritalea</taxon>
    </lineage>
</organism>
<evidence type="ECO:0000256" key="1">
    <source>
        <dbReference type="SAM" id="MobiDB-lite"/>
    </source>
</evidence>
<name>A0ABP9V7I7_9BACT</name>
<dbReference type="Proteomes" id="UP001424741">
    <property type="component" value="Unassembled WGS sequence"/>
</dbReference>